<dbReference type="PROSITE" id="PS50878">
    <property type="entry name" value="RT_POL"/>
    <property type="match status" value="1"/>
</dbReference>
<evidence type="ECO:0000259" key="1">
    <source>
        <dbReference type="PROSITE" id="PS50878"/>
    </source>
</evidence>
<reference evidence="3" key="1">
    <citation type="journal article" date="2017" name="Front. Plant Sci.">
        <title>Climate Clever Clovers: New Paradigm to Reduce the Environmental Footprint of Ruminants by Breeding Low Methanogenic Forages Utilizing Haplotype Variation.</title>
        <authorList>
            <person name="Kaur P."/>
            <person name="Appels R."/>
            <person name="Bayer P.E."/>
            <person name="Keeble-Gagnere G."/>
            <person name="Wang J."/>
            <person name="Hirakawa H."/>
            <person name="Shirasawa K."/>
            <person name="Vercoe P."/>
            <person name="Stefanova K."/>
            <person name="Durmic Z."/>
            <person name="Nichols P."/>
            <person name="Revell C."/>
            <person name="Isobe S.N."/>
            <person name="Edwards D."/>
            <person name="Erskine W."/>
        </authorList>
    </citation>
    <scope>NUCLEOTIDE SEQUENCE [LARGE SCALE GENOMIC DNA]</scope>
    <source>
        <strain evidence="3">cv. Daliak</strain>
    </source>
</reference>
<dbReference type="InterPro" id="IPR000477">
    <property type="entry name" value="RT_dom"/>
</dbReference>
<dbReference type="Pfam" id="PF00078">
    <property type="entry name" value="RVT_1"/>
    <property type="match status" value="1"/>
</dbReference>
<name>A0A2Z6NY43_TRISU</name>
<organism evidence="2 3">
    <name type="scientific">Trifolium subterraneum</name>
    <name type="common">Subterranean clover</name>
    <dbReference type="NCBI Taxonomy" id="3900"/>
    <lineage>
        <taxon>Eukaryota</taxon>
        <taxon>Viridiplantae</taxon>
        <taxon>Streptophyta</taxon>
        <taxon>Embryophyta</taxon>
        <taxon>Tracheophyta</taxon>
        <taxon>Spermatophyta</taxon>
        <taxon>Magnoliopsida</taxon>
        <taxon>eudicotyledons</taxon>
        <taxon>Gunneridae</taxon>
        <taxon>Pentapetalae</taxon>
        <taxon>rosids</taxon>
        <taxon>fabids</taxon>
        <taxon>Fabales</taxon>
        <taxon>Fabaceae</taxon>
        <taxon>Papilionoideae</taxon>
        <taxon>50 kb inversion clade</taxon>
        <taxon>NPAAA clade</taxon>
        <taxon>Hologalegina</taxon>
        <taxon>IRL clade</taxon>
        <taxon>Trifolieae</taxon>
        <taxon>Trifolium</taxon>
    </lineage>
</organism>
<proteinExistence type="predicted"/>
<dbReference type="Proteomes" id="UP000242715">
    <property type="component" value="Unassembled WGS sequence"/>
</dbReference>
<gene>
    <name evidence="2" type="ORF">TSUD_97980</name>
</gene>
<accession>A0A2Z6NY43</accession>
<dbReference type="PANTHER" id="PTHR33116">
    <property type="entry name" value="REVERSE TRANSCRIPTASE ZINC-BINDING DOMAIN-CONTAINING PROTEIN-RELATED-RELATED"/>
    <property type="match status" value="1"/>
</dbReference>
<feature type="domain" description="Reverse transcriptase" evidence="1">
    <location>
        <begin position="1"/>
        <end position="182"/>
    </location>
</feature>
<evidence type="ECO:0000313" key="2">
    <source>
        <dbReference type="EMBL" id="GAU41262.1"/>
    </source>
</evidence>
<keyword evidence="3" id="KW-1185">Reference proteome</keyword>
<protein>
    <recommendedName>
        <fullName evidence="1">Reverse transcriptase domain-containing protein</fullName>
    </recommendedName>
</protein>
<sequence>MFLLYSLKYKSILQDQLELPRLYVAKIGDKWRAWMKTCVCTGKLSVLVNGSPTEEVNINRGLKQGDPLAPFLFLLVAEGLSALSHRVVSLDFFKGFQVSSEVSVFLLQYADDTLFIGEACVENLWSMKAILRWFELASGLKINFSKSRLIGVNVDNNFLQGSAFFLHCKIGVLPFIYLGLPVGANSRLASTWDPVIKTIEKRLLSWKHRYVRNDIVQLQRKFLWGGASGDKGKIPYLVAEEISYGERSTVRG</sequence>
<dbReference type="EMBL" id="DF973854">
    <property type="protein sequence ID" value="GAU41262.1"/>
    <property type="molecule type" value="Genomic_DNA"/>
</dbReference>
<dbReference type="OrthoDB" id="1932527at2759"/>
<dbReference type="PANTHER" id="PTHR33116:SF78">
    <property type="entry name" value="OS12G0587133 PROTEIN"/>
    <property type="match status" value="1"/>
</dbReference>
<dbReference type="AlphaFoldDB" id="A0A2Z6NY43"/>
<evidence type="ECO:0000313" key="3">
    <source>
        <dbReference type="Proteomes" id="UP000242715"/>
    </source>
</evidence>